<protein>
    <submittedName>
        <fullName evidence="1">Uncharacterized protein</fullName>
    </submittedName>
</protein>
<comment type="caution">
    <text evidence="1">The sequence shown here is derived from an EMBL/GenBank/DDBJ whole genome shotgun (WGS) entry which is preliminary data.</text>
</comment>
<dbReference type="AlphaFoldDB" id="A0A0M2NY51"/>
<accession>A0A0M2NY51</accession>
<gene>
    <name evidence="1" type="ORF">UF66_1626</name>
</gene>
<name>A0A0M2NY51_STACC</name>
<evidence type="ECO:0000313" key="1">
    <source>
        <dbReference type="EMBL" id="KKI62875.1"/>
    </source>
</evidence>
<sequence>MNRLNKIMADPEVYKCIFSGIKPHFRSNATKPEINYHWF</sequence>
<dbReference type="Proteomes" id="UP000034455">
    <property type="component" value="Unassembled WGS sequence"/>
</dbReference>
<reference evidence="1 2" key="1">
    <citation type="submission" date="2015-03" db="EMBL/GenBank/DDBJ databases">
        <title>Genome Assembly of Staphylococcus cohnii subsp. cohnii strain G22B2.</title>
        <authorList>
            <person name="Nair G."/>
            <person name="Kaur G."/>
            <person name="Khatri I."/>
            <person name="Singh N.K."/>
            <person name="Sathyabama S."/>
            <person name="Maurya S.K."/>
            <person name="Subramanian S."/>
            <person name="Agrewala J.N."/>
            <person name="Mayilraj S."/>
        </authorList>
    </citation>
    <scope>NUCLEOTIDE SEQUENCE [LARGE SCALE GENOMIC DNA]</scope>
    <source>
        <strain evidence="1 2">G22B2</strain>
    </source>
</reference>
<organism evidence="1 2">
    <name type="scientific">Staphylococcus cohnii subsp. cohnii</name>
    <dbReference type="NCBI Taxonomy" id="74704"/>
    <lineage>
        <taxon>Bacteria</taxon>
        <taxon>Bacillati</taxon>
        <taxon>Bacillota</taxon>
        <taxon>Bacilli</taxon>
        <taxon>Bacillales</taxon>
        <taxon>Staphylococcaceae</taxon>
        <taxon>Staphylococcus</taxon>
        <taxon>Staphylococcus cohnii species complex</taxon>
    </lineage>
</organism>
<proteinExistence type="predicted"/>
<dbReference type="PATRIC" id="fig|74704.6.peg.1668"/>
<dbReference type="EMBL" id="LAKJ01000027">
    <property type="protein sequence ID" value="KKI62875.1"/>
    <property type="molecule type" value="Genomic_DNA"/>
</dbReference>
<evidence type="ECO:0000313" key="2">
    <source>
        <dbReference type="Proteomes" id="UP000034455"/>
    </source>
</evidence>